<protein>
    <submittedName>
        <fullName evidence="6">Transcriptional regulator, TetR family</fullName>
    </submittedName>
</protein>
<keyword evidence="1" id="KW-0805">Transcription regulation</keyword>
<dbReference type="Pfam" id="PF02909">
    <property type="entry name" value="TetR_C_1"/>
    <property type="match status" value="1"/>
</dbReference>
<evidence type="ECO:0000256" key="2">
    <source>
        <dbReference type="ARBA" id="ARBA00023125"/>
    </source>
</evidence>
<dbReference type="GO" id="GO:0045892">
    <property type="term" value="P:negative regulation of DNA-templated transcription"/>
    <property type="evidence" value="ECO:0007669"/>
    <property type="project" value="InterPro"/>
</dbReference>
<dbReference type="SUPFAM" id="SSF48498">
    <property type="entry name" value="Tetracyclin repressor-like, C-terminal domain"/>
    <property type="match status" value="1"/>
</dbReference>
<dbReference type="PANTHER" id="PTHR30055">
    <property type="entry name" value="HTH-TYPE TRANSCRIPTIONAL REGULATOR RUTR"/>
    <property type="match status" value="1"/>
</dbReference>
<dbReference type="InterPro" id="IPR050109">
    <property type="entry name" value="HTH-type_TetR-like_transc_reg"/>
</dbReference>
<dbReference type="InterPro" id="IPR001647">
    <property type="entry name" value="HTH_TetR"/>
</dbReference>
<gene>
    <name evidence="6" type="ORF">GA0070215_12537</name>
</gene>
<dbReference type="SUPFAM" id="SSF46689">
    <property type="entry name" value="Homeodomain-like"/>
    <property type="match status" value="1"/>
</dbReference>
<dbReference type="AlphaFoldDB" id="A0A1C5A7R9"/>
<evidence type="ECO:0000259" key="5">
    <source>
        <dbReference type="PROSITE" id="PS50977"/>
    </source>
</evidence>
<feature type="domain" description="HTH tetR-type" evidence="5">
    <location>
        <begin position="6"/>
        <end position="66"/>
    </location>
</feature>
<dbReference type="PROSITE" id="PS50977">
    <property type="entry name" value="HTH_TETR_2"/>
    <property type="match status" value="1"/>
</dbReference>
<keyword evidence="7" id="KW-1185">Reference proteome</keyword>
<dbReference type="Gene3D" id="1.10.357.10">
    <property type="entry name" value="Tetracycline Repressor, domain 2"/>
    <property type="match status" value="1"/>
</dbReference>
<dbReference type="GO" id="GO:0000976">
    <property type="term" value="F:transcription cis-regulatory region binding"/>
    <property type="evidence" value="ECO:0007669"/>
    <property type="project" value="TreeGrafter"/>
</dbReference>
<organism evidence="6 7">
    <name type="scientific">Micromonospora marina</name>
    <dbReference type="NCBI Taxonomy" id="307120"/>
    <lineage>
        <taxon>Bacteria</taxon>
        <taxon>Bacillati</taxon>
        <taxon>Actinomycetota</taxon>
        <taxon>Actinomycetes</taxon>
        <taxon>Micromonosporales</taxon>
        <taxon>Micromonosporaceae</taxon>
        <taxon>Micromonospora</taxon>
    </lineage>
</organism>
<keyword evidence="2 4" id="KW-0238">DNA-binding</keyword>
<evidence type="ECO:0000256" key="1">
    <source>
        <dbReference type="ARBA" id="ARBA00023015"/>
    </source>
</evidence>
<dbReference type="EMBL" id="FMCV01000025">
    <property type="protein sequence ID" value="SCF41272.1"/>
    <property type="molecule type" value="Genomic_DNA"/>
</dbReference>
<dbReference type="InterPro" id="IPR004111">
    <property type="entry name" value="Repressor_TetR_C"/>
</dbReference>
<evidence type="ECO:0000313" key="7">
    <source>
        <dbReference type="Proteomes" id="UP000198551"/>
    </source>
</evidence>
<dbReference type="InterPro" id="IPR036271">
    <property type="entry name" value="Tet_transcr_reg_TetR-rel_C_sf"/>
</dbReference>
<evidence type="ECO:0000313" key="6">
    <source>
        <dbReference type="EMBL" id="SCF41272.1"/>
    </source>
</evidence>
<dbReference type="InterPro" id="IPR009057">
    <property type="entry name" value="Homeodomain-like_sf"/>
</dbReference>
<feature type="DNA-binding region" description="H-T-H motif" evidence="4">
    <location>
        <begin position="29"/>
        <end position="48"/>
    </location>
</feature>
<reference evidence="7" key="1">
    <citation type="submission" date="2016-06" db="EMBL/GenBank/DDBJ databases">
        <authorList>
            <person name="Varghese N."/>
        </authorList>
    </citation>
    <scope>NUCLEOTIDE SEQUENCE [LARGE SCALE GENOMIC DNA]</scope>
    <source>
        <strain evidence="7">DSM 45555</strain>
    </source>
</reference>
<keyword evidence="3" id="KW-0804">Transcription</keyword>
<proteinExistence type="predicted"/>
<dbReference type="Proteomes" id="UP000198551">
    <property type="component" value="Unassembled WGS sequence"/>
</dbReference>
<sequence>MKTPAPLTRDAIVGKALDIAHREGLGAVTMRAVAGSLGVTAMALYRHVTDHEQLVRLVADRIGGLVRPRSAADASWEQRARAWAQTQRETLRQYPGVAAWLINNGPAGPEAYRLLDNLLETLHDAGFDDATAISGAATIMSWTFTRVAIEDSADDRVRRRSPVRTAAFLDGLSGVDAAVHPFATGMGPTFFTLPPPEIFDTGLDWILTGFGQSLN</sequence>
<name>A0A1C5A7R9_9ACTN</name>
<evidence type="ECO:0000256" key="3">
    <source>
        <dbReference type="ARBA" id="ARBA00023163"/>
    </source>
</evidence>
<dbReference type="GO" id="GO:0003700">
    <property type="term" value="F:DNA-binding transcription factor activity"/>
    <property type="evidence" value="ECO:0007669"/>
    <property type="project" value="TreeGrafter"/>
</dbReference>
<evidence type="ECO:0000256" key="4">
    <source>
        <dbReference type="PROSITE-ProRule" id="PRU00335"/>
    </source>
</evidence>
<dbReference type="Pfam" id="PF00440">
    <property type="entry name" value="TetR_N"/>
    <property type="match status" value="1"/>
</dbReference>
<accession>A0A1C5A7R9</accession>
<dbReference type="PANTHER" id="PTHR30055:SF151">
    <property type="entry name" value="TRANSCRIPTIONAL REGULATORY PROTEIN"/>
    <property type="match status" value="1"/>
</dbReference>